<evidence type="ECO:0000256" key="7">
    <source>
        <dbReference type="ARBA" id="ARBA00023136"/>
    </source>
</evidence>
<feature type="transmembrane region" description="Helical" evidence="9">
    <location>
        <begin position="290"/>
        <end position="314"/>
    </location>
</feature>
<keyword evidence="2" id="KW-0813">Transport</keyword>
<dbReference type="Proteomes" id="UP001179363">
    <property type="component" value="Unassembled WGS sequence"/>
</dbReference>
<dbReference type="PANTHER" id="PTHR33451:SF4">
    <property type="entry name" value="NA+_H+ ANTIPORTER"/>
    <property type="match status" value="1"/>
</dbReference>
<keyword evidence="6 9" id="KW-1133">Transmembrane helix</keyword>
<comment type="similarity">
    <text evidence="8">Belongs to the NhaC Na(+)/H(+) (TC 2.A.35) antiporter family.</text>
</comment>
<evidence type="ECO:0000256" key="8">
    <source>
        <dbReference type="ARBA" id="ARBA00038435"/>
    </source>
</evidence>
<feature type="domain" description="Na+/H+ antiporter NhaC-like C-terminal" evidence="10">
    <location>
        <begin position="42"/>
        <end position="212"/>
    </location>
</feature>
<evidence type="ECO:0000313" key="11">
    <source>
        <dbReference type="EMBL" id="MCF4101554.1"/>
    </source>
</evidence>
<gene>
    <name evidence="11" type="ORF">L1I30_07745</name>
</gene>
<keyword evidence="4" id="KW-1003">Cell membrane</keyword>
<reference evidence="11" key="1">
    <citation type="submission" date="2022-01" db="EMBL/GenBank/DDBJ databases">
        <title>Gillisia lutea sp. nov., isolated from marine plastic residues from the Malvarosa beach (Valencia, Spain).</title>
        <authorList>
            <person name="Vidal-Verdu A."/>
            <person name="Molina-Menor E."/>
            <person name="Satari L."/>
            <person name="Pascual J."/>
            <person name="Pereto J."/>
            <person name="Porcar M."/>
        </authorList>
    </citation>
    <scope>NUCLEOTIDE SEQUENCE</scope>
    <source>
        <strain evidence="11">M10.2A</strain>
    </source>
</reference>
<feature type="transmembrane region" description="Helical" evidence="9">
    <location>
        <begin position="37"/>
        <end position="54"/>
    </location>
</feature>
<protein>
    <submittedName>
        <fullName evidence="11">Na+/H+ antiporter NhaC family protein</fullName>
    </submittedName>
</protein>
<evidence type="ECO:0000256" key="9">
    <source>
        <dbReference type="SAM" id="Phobius"/>
    </source>
</evidence>
<feature type="transmembrane region" description="Helical" evidence="9">
    <location>
        <begin position="237"/>
        <end position="269"/>
    </location>
</feature>
<proteinExistence type="inferred from homology"/>
<dbReference type="InterPro" id="IPR052180">
    <property type="entry name" value="NhaC_Na-H+_Antiporter"/>
</dbReference>
<evidence type="ECO:0000256" key="6">
    <source>
        <dbReference type="ARBA" id="ARBA00022989"/>
    </source>
</evidence>
<name>A0ABS9EFA3_9FLAO</name>
<keyword evidence="5 9" id="KW-0812">Transmembrane</keyword>
<evidence type="ECO:0000256" key="5">
    <source>
        <dbReference type="ARBA" id="ARBA00022692"/>
    </source>
</evidence>
<dbReference type="PANTHER" id="PTHR33451">
    <property type="entry name" value="MALATE-2H(+)/NA(+)-LACTATE ANTIPORTER"/>
    <property type="match status" value="1"/>
</dbReference>
<dbReference type="EMBL" id="JAKGTH010000008">
    <property type="protein sequence ID" value="MCF4101554.1"/>
    <property type="molecule type" value="Genomic_DNA"/>
</dbReference>
<feature type="domain" description="Na+/H+ antiporter NhaC-like C-terminal" evidence="10">
    <location>
        <begin position="239"/>
        <end position="422"/>
    </location>
</feature>
<evidence type="ECO:0000256" key="1">
    <source>
        <dbReference type="ARBA" id="ARBA00004651"/>
    </source>
</evidence>
<comment type="subcellular location">
    <subcellularLocation>
        <location evidence="1">Cell membrane</location>
        <topology evidence="1">Multi-pass membrane protein</topology>
    </subcellularLocation>
</comment>
<evidence type="ECO:0000259" key="10">
    <source>
        <dbReference type="Pfam" id="PF03553"/>
    </source>
</evidence>
<dbReference type="RefSeq" id="WP_236133707.1">
    <property type="nucleotide sequence ID" value="NZ_JAKGTH010000008.1"/>
</dbReference>
<organism evidence="11 12">
    <name type="scientific">Gillisia lutea</name>
    <dbReference type="NCBI Taxonomy" id="2909668"/>
    <lineage>
        <taxon>Bacteria</taxon>
        <taxon>Pseudomonadati</taxon>
        <taxon>Bacteroidota</taxon>
        <taxon>Flavobacteriia</taxon>
        <taxon>Flavobacteriales</taxon>
        <taxon>Flavobacteriaceae</taxon>
        <taxon>Gillisia</taxon>
    </lineage>
</organism>
<sequence>MNELSNRKGYFQALLPLLLFVLSFLGVGIYLDDFYALPSPIAVILGIVLAFVMFTDSIQTKVDTLLRGCGDEKIITMCLIYLLAGAFTVICKATGSVDAIVNLGLNYISLDYLYVGVFIIAGFLSISTGTSVGAIVALGPIVISFADRSGASLGVLSASLLGGSMFGDNLSIISDTTIAATQSLEVKMKDKFRQNILVALPAALITIAILFFQGTLIKDIAEIDQDYSFDLIKIIPYLLVIILAVAGLNVFTVLFIGIIAAGVIGLAYGDFGLLEFAKLSYEGFTGMTEIFLLSMLTGGLAALVTHAGGLRYIIDIISKKINNRTAYFGVAGLVSLTNSAIANNTVSIIITGPIAKDLSDKFRLSRIKVASVLDIFACIIQGVLPYGAQVLLILSYAGGKVDYFDLISNAWYLMLLLIGTLVYIQFSNKKLKIREVV</sequence>
<feature type="transmembrane region" description="Helical" evidence="9">
    <location>
        <begin position="409"/>
        <end position="426"/>
    </location>
</feature>
<dbReference type="Pfam" id="PF03553">
    <property type="entry name" value="Na_H_antiporter"/>
    <property type="match status" value="2"/>
</dbReference>
<keyword evidence="7 9" id="KW-0472">Membrane</keyword>
<feature type="transmembrane region" description="Helical" evidence="9">
    <location>
        <begin position="326"/>
        <end position="351"/>
    </location>
</feature>
<keyword evidence="12" id="KW-1185">Reference proteome</keyword>
<evidence type="ECO:0000256" key="3">
    <source>
        <dbReference type="ARBA" id="ARBA00022449"/>
    </source>
</evidence>
<comment type="caution">
    <text evidence="11">The sequence shown here is derived from an EMBL/GenBank/DDBJ whole genome shotgun (WGS) entry which is preliminary data.</text>
</comment>
<accession>A0ABS9EFA3</accession>
<feature type="transmembrane region" description="Helical" evidence="9">
    <location>
        <begin position="12"/>
        <end position="31"/>
    </location>
</feature>
<feature type="transmembrane region" description="Helical" evidence="9">
    <location>
        <begin position="372"/>
        <end position="397"/>
    </location>
</feature>
<evidence type="ECO:0000256" key="4">
    <source>
        <dbReference type="ARBA" id="ARBA00022475"/>
    </source>
</evidence>
<dbReference type="InterPro" id="IPR018461">
    <property type="entry name" value="Na/H_Antiport_NhaC-like_C"/>
</dbReference>
<evidence type="ECO:0000313" key="12">
    <source>
        <dbReference type="Proteomes" id="UP001179363"/>
    </source>
</evidence>
<feature type="transmembrane region" description="Helical" evidence="9">
    <location>
        <begin position="115"/>
        <end position="143"/>
    </location>
</feature>
<keyword evidence="3" id="KW-0050">Antiport</keyword>
<feature type="transmembrane region" description="Helical" evidence="9">
    <location>
        <begin position="196"/>
        <end position="217"/>
    </location>
</feature>
<feature type="transmembrane region" description="Helical" evidence="9">
    <location>
        <begin position="74"/>
        <end position="95"/>
    </location>
</feature>
<evidence type="ECO:0000256" key="2">
    <source>
        <dbReference type="ARBA" id="ARBA00022448"/>
    </source>
</evidence>